<keyword evidence="2" id="KW-0238">DNA-binding</keyword>
<dbReference type="InterPro" id="IPR018060">
    <property type="entry name" value="HTH_AraC"/>
</dbReference>
<dbReference type="AlphaFoldDB" id="A0A7I9WND0"/>
<keyword evidence="1" id="KW-0805">Transcription regulation</keyword>
<dbReference type="Pfam" id="PF12625">
    <property type="entry name" value="Arabinose_bd"/>
    <property type="match status" value="1"/>
</dbReference>
<evidence type="ECO:0000313" key="5">
    <source>
        <dbReference type="EMBL" id="GFG59069.1"/>
    </source>
</evidence>
<reference evidence="5 6" key="1">
    <citation type="journal article" date="2019" name="Emerg. Microbes Infect.">
        <title>Comprehensive subspecies identification of 175 nontuberculous mycobacteria species based on 7547 genomic profiles.</title>
        <authorList>
            <person name="Matsumoto Y."/>
            <person name="Kinjo T."/>
            <person name="Motooka D."/>
            <person name="Nabeya D."/>
            <person name="Jung N."/>
            <person name="Uechi K."/>
            <person name="Horii T."/>
            <person name="Iida T."/>
            <person name="Fujita J."/>
            <person name="Nakamura S."/>
        </authorList>
    </citation>
    <scope>NUCLEOTIDE SEQUENCE [LARGE SCALE GENOMIC DNA]</scope>
    <source>
        <strain evidence="5 6">JCM 13392</strain>
    </source>
</reference>
<dbReference type="PANTHER" id="PTHR47894:SF1">
    <property type="entry name" value="HTH-TYPE TRANSCRIPTIONAL REGULATOR VQSM"/>
    <property type="match status" value="1"/>
</dbReference>
<gene>
    <name evidence="5" type="ORF">MMUR_32050</name>
</gene>
<dbReference type="SUPFAM" id="SSF46689">
    <property type="entry name" value="Homeodomain-like"/>
    <property type="match status" value="1"/>
</dbReference>
<keyword evidence="6" id="KW-1185">Reference proteome</keyword>
<dbReference type="SMART" id="SM00342">
    <property type="entry name" value="HTH_ARAC"/>
    <property type="match status" value="1"/>
</dbReference>
<proteinExistence type="predicted"/>
<protein>
    <submittedName>
        <fullName evidence="5">Transcriptional regulator</fullName>
    </submittedName>
</protein>
<evidence type="ECO:0000256" key="2">
    <source>
        <dbReference type="ARBA" id="ARBA00023125"/>
    </source>
</evidence>
<dbReference type="Gene3D" id="1.10.10.60">
    <property type="entry name" value="Homeodomain-like"/>
    <property type="match status" value="1"/>
</dbReference>
<dbReference type="Proteomes" id="UP000465241">
    <property type="component" value="Unassembled WGS sequence"/>
</dbReference>
<evidence type="ECO:0000313" key="6">
    <source>
        <dbReference type="Proteomes" id="UP000465241"/>
    </source>
</evidence>
<dbReference type="PROSITE" id="PS01124">
    <property type="entry name" value="HTH_ARAC_FAMILY_2"/>
    <property type="match status" value="1"/>
</dbReference>
<dbReference type="GO" id="GO:0005829">
    <property type="term" value="C:cytosol"/>
    <property type="evidence" value="ECO:0007669"/>
    <property type="project" value="TreeGrafter"/>
</dbReference>
<organism evidence="5 6">
    <name type="scientific">Mycolicibacterium murale</name>
    <dbReference type="NCBI Taxonomy" id="182220"/>
    <lineage>
        <taxon>Bacteria</taxon>
        <taxon>Bacillati</taxon>
        <taxon>Actinomycetota</taxon>
        <taxon>Actinomycetes</taxon>
        <taxon>Mycobacteriales</taxon>
        <taxon>Mycobacteriaceae</taxon>
        <taxon>Mycolicibacterium</taxon>
    </lineage>
</organism>
<dbReference type="PANTHER" id="PTHR47894">
    <property type="entry name" value="HTH-TYPE TRANSCRIPTIONAL REGULATOR GADX"/>
    <property type="match status" value="1"/>
</dbReference>
<dbReference type="Pfam" id="PF12833">
    <property type="entry name" value="HTH_18"/>
    <property type="match status" value="1"/>
</dbReference>
<dbReference type="InterPro" id="IPR009057">
    <property type="entry name" value="Homeodomain-like_sf"/>
</dbReference>
<dbReference type="RefSeq" id="WP_193489714.1">
    <property type="nucleotide sequence ID" value="NZ_BAAAMC010000005.1"/>
</dbReference>
<feature type="domain" description="HTH araC/xylS-type" evidence="4">
    <location>
        <begin position="229"/>
        <end position="327"/>
    </location>
</feature>
<evidence type="ECO:0000256" key="1">
    <source>
        <dbReference type="ARBA" id="ARBA00023015"/>
    </source>
</evidence>
<dbReference type="InterPro" id="IPR032687">
    <property type="entry name" value="AraC-type_N"/>
</dbReference>
<keyword evidence="3" id="KW-0804">Transcription</keyword>
<evidence type="ECO:0000256" key="3">
    <source>
        <dbReference type="ARBA" id="ARBA00023163"/>
    </source>
</evidence>
<evidence type="ECO:0000259" key="4">
    <source>
        <dbReference type="PROSITE" id="PS01124"/>
    </source>
</evidence>
<comment type="caution">
    <text evidence="5">The sequence shown here is derived from an EMBL/GenBank/DDBJ whole genome shotgun (WGS) entry which is preliminary data.</text>
</comment>
<dbReference type="GO" id="GO:0003700">
    <property type="term" value="F:DNA-binding transcription factor activity"/>
    <property type="evidence" value="ECO:0007669"/>
    <property type="project" value="InterPro"/>
</dbReference>
<name>A0A7I9WND0_9MYCO</name>
<dbReference type="GO" id="GO:0000976">
    <property type="term" value="F:transcription cis-regulatory region binding"/>
    <property type="evidence" value="ECO:0007669"/>
    <property type="project" value="TreeGrafter"/>
</dbReference>
<dbReference type="EMBL" id="BLKT01000003">
    <property type="protein sequence ID" value="GFG59069.1"/>
    <property type="molecule type" value="Genomic_DNA"/>
</dbReference>
<sequence>MGGRTISVQFVRVALAMAGAGGHDTVLPLALAGLPAELVDQDAARVTETQATRLVQALWDGTDDEVLGVGPKPVPRGTFAMMTLGVIHAPDLAEALRRLVEFARIGLGFDATLTVADGTVTLTLDSAEQHQAVAAVFLAVVHRFSGWLVGRHLELAAVQLPGPIPAGSAEYRDVYGVAPRFGCAAAALTFDARQLRARVIQNESTLGELIRDSPSALLFRQHYRPSAASQVRRILDHSAAPSLVSLEAAARLLNVSDQHLRRLLRDEGSSFRQIKEDVLRDDAVASLAGGIETVDALSERLGFSEPSAFRRAFRRWTGSPPSAYRPKT</sequence>
<accession>A0A7I9WND0</accession>